<name>M2AWK1_9BACT</name>
<dbReference type="PATRIC" id="fig|1263867.3.peg.5142"/>
<sequence length="46" mass="5215">MEGVGFDGSEKKIDKVFTLILNDSRDQNDSESKDHQEPERVFTNSA</sequence>
<evidence type="ECO:0000313" key="2">
    <source>
        <dbReference type="EMBL" id="EMB14364.1"/>
    </source>
</evidence>
<proteinExistence type="predicted"/>
<dbReference type="AlphaFoldDB" id="M2AWK1"/>
<reference evidence="2" key="2">
    <citation type="journal article" date="2013" name="Mar. Genomics">
        <title>Expression of sulfatases in Rhodopirellula baltica and the diversity of sulfatases in the genus Rhodopirellula.</title>
        <authorList>
            <person name="Wegner C.E."/>
            <person name="Richter-Heitmann T."/>
            <person name="Klindworth A."/>
            <person name="Klockow C."/>
            <person name="Richter M."/>
            <person name="Achstetter T."/>
            <person name="Glockner F.O."/>
            <person name="Harder J."/>
        </authorList>
    </citation>
    <scope>NUCLEOTIDE SEQUENCE [LARGE SCALE GENOMIC DNA]</scope>
    <source>
        <strain evidence="2">6C</strain>
    </source>
</reference>
<feature type="region of interest" description="Disordered" evidence="1">
    <location>
        <begin position="22"/>
        <end position="46"/>
    </location>
</feature>
<evidence type="ECO:0000256" key="1">
    <source>
        <dbReference type="SAM" id="MobiDB-lite"/>
    </source>
</evidence>
<comment type="caution">
    <text evidence="2">The sequence shown here is derived from an EMBL/GenBank/DDBJ whole genome shotgun (WGS) entry which is preliminary data.</text>
</comment>
<dbReference type="Proteomes" id="UP000011529">
    <property type="component" value="Unassembled WGS sequence"/>
</dbReference>
<dbReference type="EMBL" id="ANMO01000216">
    <property type="protein sequence ID" value="EMB14364.1"/>
    <property type="molecule type" value="Genomic_DNA"/>
</dbReference>
<protein>
    <submittedName>
        <fullName evidence="2">Uncharacterized protein</fullName>
    </submittedName>
</protein>
<accession>M2AWK1</accession>
<feature type="compositionally biased region" description="Basic and acidic residues" evidence="1">
    <location>
        <begin position="23"/>
        <end position="40"/>
    </location>
</feature>
<keyword evidence="3" id="KW-1185">Reference proteome</keyword>
<evidence type="ECO:0000313" key="3">
    <source>
        <dbReference type="Proteomes" id="UP000011529"/>
    </source>
</evidence>
<reference evidence="2" key="1">
    <citation type="submission" date="2012-11" db="EMBL/GenBank/DDBJ databases">
        <title>Permanent draft genomes of Rhodopirellula europaea strain SH398 and 6C.</title>
        <authorList>
            <person name="Richter M."/>
            <person name="Richter-Heitmann T."/>
            <person name="Frank C."/>
            <person name="Harder J."/>
            <person name="Glockner F.O."/>
        </authorList>
    </citation>
    <scope>NUCLEOTIDE SEQUENCE</scope>
    <source>
        <strain evidence="2">6C</strain>
    </source>
</reference>
<organism evidence="2 3">
    <name type="scientific">Rhodopirellula europaea 6C</name>
    <dbReference type="NCBI Taxonomy" id="1263867"/>
    <lineage>
        <taxon>Bacteria</taxon>
        <taxon>Pseudomonadati</taxon>
        <taxon>Planctomycetota</taxon>
        <taxon>Planctomycetia</taxon>
        <taxon>Pirellulales</taxon>
        <taxon>Pirellulaceae</taxon>
        <taxon>Rhodopirellula</taxon>
    </lineage>
</organism>
<gene>
    <name evidence="2" type="ORF">RE6C_04786</name>
</gene>